<evidence type="ECO:0000256" key="12">
    <source>
        <dbReference type="ARBA" id="ARBA00023180"/>
    </source>
</evidence>
<keyword evidence="9 14" id="KW-0472">Membrane</keyword>
<evidence type="ECO:0000256" key="11">
    <source>
        <dbReference type="ARBA" id="ARBA00023170"/>
    </source>
</evidence>
<keyword evidence="3" id="KW-0716">Sensory transduction</keyword>
<dbReference type="PROSITE" id="PS50262">
    <property type="entry name" value="G_PROTEIN_RECEP_F1_2"/>
    <property type="match status" value="1"/>
</dbReference>
<evidence type="ECO:0000313" key="16">
    <source>
        <dbReference type="EMBL" id="UXP11773.1"/>
    </source>
</evidence>
<dbReference type="GO" id="GO:0016020">
    <property type="term" value="C:membrane"/>
    <property type="evidence" value="ECO:0007669"/>
    <property type="project" value="UniProtKB-SubCell"/>
</dbReference>
<evidence type="ECO:0000256" key="9">
    <source>
        <dbReference type="ARBA" id="ARBA00023136"/>
    </source>
</evidence>
<keyword evidence="12" id="KW-0325">Glycoprotein</keyword>
<feature type="transmembrane region" description="Helical" evidence="14">
    <location>
        <begin position="232"/>
        <end position="252"/>
    </location>
</feature>
<feature type="transmembrane region" description="Helical" evidence="14">
    <location>
        <begin position="185"/>
        <end position="212"/>
    </location>
</feature>
<keyword evidence="2" id="KW-0600">Photoreceptor protein</keyword>
<protein>
    <submittedName>
        <fullName evidence="16">Eye absent 3</fullName>
    </submittedName>
</protein>
<evidence type="ECO:0000256" key="14">
    <source>
        <dbReference type="SAM" id="Phobius"/>
    </source>
</evidence>
<dbReference type="PANTHER" id="PTHR24240">
    <property type="entry name" value="OPSIN"/>
    <property type="match status" value="1"/>
</dbReference>
<keyword evidence="7" id="KW-0157">Chromophore</keyword>
<dbReference type="AlphaFoldDB" id="A0A977SR77"/>
<dbReference type="Gene3D" id="1.20.1070.10">
    <property type="entry name" value="Rhodopsin 7-helix transmembrane proteins"/>
    <property type="match status" value="1"/>
</dbReference>
<organism evidence="16">
    <name type="scientific">Polypedates teraiensis</name>
    <name type="common">Terai tree frog</name>
    <dbReference type="NCBI Taxonomy" id="1179784"/>
    <lineage>
        <taxon>Eukaryota</taxon>
        <taxon>Metazoa</taxon>
        <taxon>Chordata</taxon>
        <taxon>Craniata</taxon>
        <taxon>Vertebrata</taxon>
        <taxon>Euteleostomi</taxon>
        <taxon>Amphibia</taxon>
        <taxon>Batrachia</taxon>
        <taxon>Anura</taxon>
        <taxon>Neobatrachia</taxon>
        <taxon>Ranoidea</taxon>
        <taxon>Rhacophoridae</taxon>
        <taxon>Rhacophorinae</taxon>
        <taxon>Polypedates</taxon>
    </lineage>
</organism>
<dbReference type="GO" id="GO:0004930">
    <property type="term" value="F:G protein-coupled receptor activity"/>
    <property type="evidence" value="ECO:0007669"/>
    <property type="project" value="UniProtKB-KW"/>
</dbReference>
<dbReference type="PRINTS" id="PR01244">
    <property type="entry name" value="PEROPSIN"/>
</dbReference>
<comment type="subcellular location">
    <subcellularLocation>
        <location evidence="1">Membrane</location>
        <topology evidence="1">Multi-pass membrane protein</topology>
    </subcellularLocation>
</comment>
<keyword evidence="13" id="KW-0807">Transducer</keyword>
<dbReference type="PROSITE" id="PS00238">
    <property type="entry name" value="OPSIN"/>
    <property type="match status" value="1"/>
</dbReference>
<keyword evidence="8" id="KW-0297">G-protein coupled receptor</keyword>
<dbReference type="GO" id="GO:0009881">
    <property type="term" value="F:photoreceptor activity"/>
    <property type="evidence" value="ECO:0007669"/>
    <property type="project" value="UniProtKB-KW"/>
</dbReference>
<dbReference type="SUPFAM" id="SSF81321">
    <property type="entry name" value="Family A G protein-coupled receptor-like"/>
    <property type="match status" value="1"/>
</dbReference>
<dbReference type="PRINTS" id="PR00237">
    <property type="entry name" value="GPCRRHODOPSN"/>
</dbReference>
<keyword evidence="10" id="KW-1015">Disulfide bond</keyword>
<evidence type="ECO:0000256" key="1">
    <source>
        <dbReference type="ARBA" id="ARBA00004141"/>
    </source>
</evidence>
<gene>
    <name evidence="16" type="primary">Eya3</name>
</gene>
<accession>A0A977SR77</accession>
<dbReference type="GO" id="GO:0007602">
    <property type="term" value="P:phototransduction"/>
    <property type="evidence" value="ECO:0007669"/>
    <property type="project" value="UniProtKB-KW"/>
</dbReference>
<dbReference type="Pfam" id="PF00001">
    <property type="entry name" value="7tm_1"/>
    <property type="match status" value="1"/>
</dbReference>
<feature type="domain" description="G-protein coupled receptors family 1 profile" evidence="15">
    <location>
        <begin position="36"/>
        <end position="292"/>
    </location>
</feature>
<evidence type="ECO:0000256" key="10">
    <source>
        <dbReference type="ARBA" id="ARBA00023157"/>
    </source>
</evidence>
<reference evidence="16" key="1">
    <citation type="submission" date="2021-11" db="EMBL/GenBank/DDBJ databases">
        <authorList>
            <person name="Borah B.K."/>
            <person name="Trivedi A.K."/>
        </authorList>
    </citation>
    <scope>NUCLEOTIDE SEQUENCE</scope>
    <source>
        <tissue evidence="16">Brain</tissue>
    </source>
</reference>
<feature type="transmembrane region" description="Helical" evidence="14">
    <location>
        <begin position="57"/>
        <end position="82"/>
    </location>
</feature>
<evidence type="ECO:0000256" key="6">
    <source>
        <dbReference type="ARBA" id="ARBA00022989"/>
    </source>
</evidence>
<dbReference type="InterPro" id="IPR017452">
    <property type="entry name" value="GPCR_Rhodpsn_7TM"/>
</dbReference>
<dbReference type="FunFam" id="1.20.1070.10:FF:000219">
    <property type="entry name" value="Opsin 5-like 2"/>
    <property type="match status" value="1"/>
</dbReference>
<evidence type="ECO:0000256" key="7">
    <source>
        <dbReference type="ARBA" id="ARBA00022991"/>
    </source>
</evidence>
<evidence type="ECO:0000256" key="5">
    <source>
        <dbReference type="ARBA" id="ARBA00022925"/>
    </source>
</evidence>
<evidence type="ECO:0000256" key="4">
    <source>
        <dbReference type="ARBA" id="ARBA00022692"/>
    </source>
</evidence>
<evidence type="ECO:0000256" key="2">
    <source>
        <dbReference type="ARBA" id="ARBA00022543"/>
    </source>
</evidence>
<dbReference type="InterPro" id="IPR000276">
    <property type="entry name" value="GPCR_Rhodpsn"/>
</dbReference>
<feature type="transmembrane region" description="Helical" evidence="14">
    <location>
        <begin position="272"/>
        <end position="295"/>
    </location>
</feature>
<dbReference type="GO" id="GO:0007601">
    <property type="term" value="P:visual perception"/>
    <property type="evidence" value="ECO:0007669"/>
    <property type="project" value="InterPro"/>
</dbReference>
<dbReference type="InterPro" id="IPR002962">
    <property type="entry name" value="Peropsin"/>
</dbReference>
<feature type="transmembrane region" description="Helical" evidence="14">
    <location>
        <begin position="20"/>
        <end position="45"/>
    </location>
</feature>
<keyword evidence="4 14" id="KW-0812">Transmembrane</keyword>
<dbReference type="InterPro" id="IPR050125">
    <property type="entry name" value="GPCR_opsins"/>
</dbReference>
<keyword evidence="5" id="KW-0681">Retinal protein</keyword>
<dbReference type="InterPro" id="IPR027430">
    <property type="entry name" value="Retinal_BS"/>
</dbReference>
<name>A0A977SR77_9NEOB</name>
<evidence type="ECO:0000256" key="8">
    <source>
        <dbReference type="ARBA" id="ARBA00023040"/>
    </source>
</evidence>
<dbReference type="CDD" id="cd15074">
    <property type="entry name" value="7tmA_Opsin5_neuropsin"/>
    <property type="match status" value="1"/>
</dbReference>
<feature type="transmembrane region" description="Helical" evidence="14">
    <location>
        <begin position="94"/>
        <end position="116"/>
    </location>
</feature>
<feature type="transmembrane region" description="Helical" evidence="14">
    <location>
        <begin position="137"/>
        <end position="155"/>
    </location>
</feature>
<evidence type="ECO:0000256" key="13">
    <source>
        <dbReference type="ARBA" id="ARBA00023224"/>
    </source>
</evidence>
<sequence length="421" mass="46234">MGNGSNTSEFHSSISKTNDIIIGVIYILFGICSLSGNSMLLLVAYRKRSILKPAELFIVNLAISDLGMTATLFPLAIPSLFAHRWLFDKVTCKYYAFCGVFFGLCSLTNLTVLSSVCCMKVCYPAYGNKFSSSHSRILLLCVWAYAFVFATAPLAEWGRYGPEPYGTACCIDWKASNHEHRAMSYIVSLFVLCYIVPLTLILISYTLILLTVKGARKAVQQHLSPQNKGSNVHSLIIKLSVAVCIGFLLAWTPYAVVAMWAAFGDAMRVPTIAFALAAVFAKSSTLYNPMVYLLLKPNFLNVITKDLSVFQTVCAMVCGSTCRAPVKQSSCIHRNVRSPFMENRCCPETLECFSNYPQCCSLGHMDMGHPAGLTLVKTQSANVVSTSSVHLVVHSSRTKSTLEIVEVTEGSLPPDCMKDFL</sequence>
<evidence type="ECO:0000259" key="15">
    <source>
        <dbReference type="PROSITE" id="PS50262"/>
    </source>
</evidence>
<dbReference type="EMBL" id="OL466928">
    <property type="protein sequence ID" value="UXP11773.1"/>
    <property type="molecule type" value="mRNA"/>
</dbReference>
<keyword evidence="11" id="KW-0675">Receptor</keyword>
<proteinExistence type="evidence at transcript level"/>
<evidence type="ECO:0000256" key="3">
    <source>
        <dbReference type="ARBA" id="ARBA00022606"/>
    </source>
</evidence>
<keyword evidence="6 14" id="KW-1133">Transmembrane helix</keyword>